<protein>
    <submittedName>
        <fullName evidence="2">Uncharacterized protein</fullName>
    </submittedName>
</protein>
<keyword evidence="1" id="KW-1133">Transmembrane helix</keyword>
<name>A0A7Y0AAE7_9BACT</name>
<dbReference type="Proteomes" id="UP000559626">
    <property type="component" value="Unassembled WGS sequence"/>
</dbReference>
<evidence type="ECO:0000256" key="1">
    <source>
        <dbReference type="SAM" id="Phobius"/>
    </source>
</evidence>
<keyword evidence="1" id="KW-0812">Transmembrane</keyword>
<dbReference type="RefSeq" id="WP_169528927.1">
    <property type="nucleotide sequence ID" value="NZ_JABBGH010000001.1"/>
</dbReference>
<sequence>MLFIDMILAVAVALSFIPILTGYCAHSHGRSFWLWFLLGFALPIISFLLLLALVAHDELDPGRRLIGEARQILREAERKSVQS</sequence>
<gene>
    <name evidence="2" type="ORF">HHL22_00740</name>
</gene>
<keyword evidence="3" id="KW-1185">Reference proteome</keyword>
<proteinExistence type="predicted"/>
<feature type="transmembrane region" description="Helical" evidence="1">
    <location>
        <begin position="32"/>
        <end position="55"/>
    </location>
</feature>
<comment type="caution">
    <text evidence="2">The sequence shown here is derived from an EMBL/GenBank/DDBJ whole genome shotgun (WGS) entry which is preliminary data.</text>
</comment>
<keyword evidence="1" id="KW-0472">Membrane</keyword>
<dbReference type="EMBL" id="JABBGH010000001">
    <property type="protein sequence ID" value="NML63724.1"/>
    <property type="molecule type" value="Genomic_DNA"/>
</dbReference>
<evidence type="ECO:0000313" key="2">
    <source>
        <dbReference type="EMBL" id="NML63724.1"/>
    </source>
</evidence>
<dbReference type="AlphaFoldDB" id="A0A7Y0AAE7"/>
<organism evidence="2 3">
    <name type="scientific">Hymenobacter polaris</name>
    <dbReference type="NCBI Taxonomy" id="2682546"/>
    <lineage>
        <taxon>Bacteria</taxon>
        <taxon>Pseudomonadati</taxon>
        <taxon>Bacteroidota</taxon>
        <taxon>Cytophagia</taxon>
        <taxon>Cytophagales</taxon>
        <taxon>Hymenobacteraceae</taxon>
        <taxon>Hymenobacter</taxon>
    </lineage>
</organism>
<reference evidence="2 3" key="1">
    <citation type="submission" date="2020-04" db="EMBL/GenBank/DDBJ databases">
        <title>Hymenobacter polaris sp. nov., isolated from Arctic soil.</title>
        <authorList>
            <person name="Dahal R.H."/>
        </authorList>
    </citation>
    <scope>NUCLEOTIDE SEQUENCE [LARGE SCALE GENOMIC DNA]</scope>
    <source>
        <strain evidence="2 3">RP-2-7</strain>
    </source>
</reference>
<accession>A0A7Y0AAE7</accession>
<evidence type="ECO:0000313" key="3">
    <source>
        <dbReference type="Proteomes" id="UP000559626"/>
    </source>
</evidence>